<accession>A0A1D3CTH3</accession>
<organism evidence="4 5">
    <name type="scientific">Cyclospora cayetanensis</name>
    <dbReference type="NCBI Taxonomy" id="88456"/>
    <lineage>
        <taxon>Eukaryota</taxon>
        <taxon>Sar</taxon>
        <taxon>Alveolata</taxon>
        <taxon>Apicomplexa</taxon>
        <taxon>Conoidasida</taxon>
        <taxon>Coccidia</taxon>
        <taxon>Eucoccidiorida</taxon>
        <taxon>Eimeriorina</taxon>
        <taxon>Eimeriidae</taxon>
        <taxon>Cyclospora</taxon>
    </lineage>
</organism>
<dbReference type="InterPro" id="IPR053083">
    <property type="entry name" value="TF_kinase-domain_protein"/>
</dbReference>
<dbReference type="Pfam" id="PF00069">
    <property type="entry name" value="Pkinase"/>
    <property type="match status" value="1"/>
</dbReference>
<feature type="region of interest" description="Disordered" evidence="1">
    <location>
        <begin position="136"/>
        <end position="173"/>
    </location>
</feature>
<feature type="domain" description="Protein kinase" evidence="3">
    <location>
        <begin position="549"/>
        <end position="883"/>
    </location>
</feature>
<feature type="compositionally biased region" description="Basic and acidic residues" evidence="1">
    <location>
        <begin position="512"/>
        <end position="523"/>
    </location>
</feature>
<dbReference type="Gene3D" id="1.10.510.10">
    <property type="entry name" value="Transferase(Phosphotransferase) domain 1"/>
    <property type="match status" value="1"/>
</dbReference>
<dbReference type="EMBL" id="JROU02002019">
    <property type="protein sequence ID" value="OEH74500.1"/>
    <property type="molecule type" value="Genomic_DNA"/>
</dbReference>
<gene>
    <name evidence="4" type="ORF">cyc_03944</name>
</gene>
<comment type="caution">
    <text evidence="4">The sequence shown here is derived from an EMBL/GenBank/DDBJ whole genome shotgun (WGS) entry which is preliminary data.</text>
</comment>
<evidence type="ECO:0000313" key="4">
    <source>
        <dbReference type="EMBL" id="OEH74500.1"/>
    </source>
</evidence>
<dbReference type="InterPro" id="IPR011009">
    <property type="entry name" value="Kinase-like_dom_sf"/>
</dbReference>
<dbReference type="SUPFAM" id="SSF56112">
    <property type="entry name" value="Protein kinase-like (PK-like)"/>
    <property type="match status" value="1"/>
</dbReference>
<feature type="region of interest" description="Disordered" evidence="1">
    <location>
        <begin position="352"/>
        <end position="376"/>
    </location>
</feature>
<dbReference type="VEuPathDB" id="ToxoDB:cyc_03944"/>
<keyword evidence="2" id="KW-0812">Transmembrane</keyword>
<dbReference type="GO" id="GO:0004672">
    <property type="term" value="F:protein kinase activity"/>
    <property type="evidence" value="ECO:0007669"/>
    <property type="project" value="InterPro"/>
</dbReference>
<evidence type="ECO:0000256" key="2">
    <source>
        <dbReference type="SAM" id="Phobius"/>
    </source>
</evidence>
<evidence type="ECO:0000259" key="3">
    <source>
        <dbReference type="PROSITE" id="PS50011"/>
    </source>
</evidence>
<evidence type="ECO:0000313" key="5">
    <source>
        <dbReference type="Proteomes" id="UP000095192"/>
    </source>
</evidence>
<dbReference type="InterPro" id="IPR000719">
    <property type="entry name" value="Prot_kinase_dom"/>
</dbReference>
<feature type="region of interest" description="Disordered" evidence="1">
    <location>
        <begin position="551"/>
        <end position="587"/>
    </location>
</feature>
<feature type="region of interest" description="Disordered" evidence="1">
    <location>
        <begin position="393"/>
        <end position="448"/>
    </location>
</feature>
<dbReference type="GO" id="GO:0005524">
    <property type="term" value="F:ATP binding"/>
    <property type="evidence" value="ECO:0007669"/>
    <property type="project" value="InterPro"/>
</dbReference>
<keyword evidence="2" id="KW-1133">Transmembrane helix</keyword>
<feature type="transmembrane region" description="Helical" evidence="2">
    <location>
        <begin position="85"/>
        <end position="107"/>
    </location>
</feature>
<name>A0A1D3CTH3_9EIME</name>
<dbReference type="PROSITE" id="PS50011">
    <property type="entry name" value="PROTEIN_KINASE_DOM"/>
    <property type="match status" value="1"/>
</dbReference>
<dbReference type="PANTHER" id="PTHR44305">
    <property type="entry name" value="SI:DKEY-192D15.2-RELATED"/>
    <property type="match status" value="1"/>
</dbReference>
<feature type="compositionally biased region" description="Basic and acidic residues" evidence="1">
    <location>
        <begin position="402"/>
        <end position="412"/>
    </location>
</feature>
<feature type="compositionally biased region" description="Basic and acidic residues" evidence="1">
    <location>
        <begin position="489"/>
        <end position="499"/>
    </location>
</feature>
<dbReference type="AlphaFoldDB" id="A0A1D3CTH3"/>
<reference evidence="4 5" key="1">
    <citation type="journal article" date="2016" name="BMC Genomics">
        <title>Comparative genomics reveals Cyclospora cayetanensis possesses coccidia-like metabolism and invasion components but unique surface antigens.</title>
        <authorList>
            <person name="Liu S."/>
            <person name="Wang L."/>
            <person name="Zheng H."/>
            <person name="Xu Z."/>
            <person name="Roellig D.M."/>
            <person name="Li N."/>
            <person name="Frace M.A."/>
            <person name="Tang K."/>
            <person name="Arrowood M.J."/>
            <person name="Moss D.M."/>
            <person name="Zhang L."/>
            <person name="Feng Y."/>
            <person name="Xiao L."/>
        </authorList>
    </citation>
    <scope>NUCLEOTIDE SEQUENCE [LARGE SCALE GENOMIC DNA]</scope>
    <source>
        <strain evidence="4 5">CHN_HEN01</strain>
    </source>
</reference>
<evidence type="ECO:0000256" key="1">
    <source>
        <dbReference type="SAM" id="MobiDB-lite"/>
    </source>
</evidence>
<dbReference type="VEuPathDB" id="ToxoDB:LOC34620553"/>
<dbReference type="Proteomes" id="UP000095192">
    <property type="component" value="Unassembled WGS sequence"/>
</dbReference>
<proteinExistence type="predicted"/>
<keyword evidence="2" id="KW-0472">Membrane</keyword>
<feature type="region of interest" description="Disordered" evidence="1">
    <location>
        <begin position="467"/>
        <end position="539"/>
    </location>
</feature>
<sequence>MALLYEVSEGSLPSETDTVQTSTWSPLQDFDTDLLESSLSSDGEFASDVRPTHPFRLPRFLNFSSRRVPVEHESMIWRRSEANLLSLRLLCKSLVITLAILLTIIGLQTTGKRIYKDEHRVQLHELKVQTQAVHTTLHPTEEAPVTPEPPSDVAQKGSRAGPIHTALPPRGDRSNLIQLTMDRMVSRLVKESEAKEDDAVLEVAPSKALEDLRDYRDAASEKELAGWVLDSHQYQEGELILTPKQQCRAGTAIRILLAQSKDEKEQEEQIFSVTGFDSAAVDMAGTAVLATARGDTTRAVAAAAAEATVTKFRWIRILGVTNVSVTLEVEPLEQEGKKTVTEKHLAMSILIQSQQERERRRRPASSARADVVSRTTTPKTWVERNVIKNTVIHEADEEDGERPEATRRKGEGLDTQQATPQGEEDSSSVLKGVRPNIHAQGKDWKVGAMQPENVTAGVLYQQWSKKASTGKKSSESHAAVGTRGIGEQAKGEAALERPASRRGYSRQIAVIEKPESPDDKTDASKGLTGPEAEDLVRTSGTDEVTSLFEDTHGEVGHGGLEDVAGSRRSGRKGKLEGTGTAMGRQSSLDTAYELPKAERSKRLYTEGRLLAALQLRGESGQETLERTGLLIPMYGARLQHPGDGDISGTESIVFDRRIFFSSMMNSDLGELMTRAKQMGRPLSQSVILHVIKRTMLAVGALHESSCLHNNLQLESITISAQGLSYLSDFRAATIMGETSDPPDFSLLAPEQLDDVQQGSAPTHTRETDSWQLGSVAFLALTGEPPFTPEQQQLFTSVFPKRNLPASDKPGGTKNVSRSFERKATSYNIPKYPVEFMNAYKSPYEILKSHNVPDLWATLVSCLLQPDPTIRPTVRQVINAFPKLLSLSNQEKELNE</sequence>
<protein>
    <recommendedName>
        <fullName evidence="3">Protein kinase domain-containing protein</fullName>
    </recommendedName>
</protein>
<keyword evidence="5" id="KW-1185">Reference proteome</keyword>
<dbReference type="SMART" id="SM00220">
    <property type="entry name" value="S_TKc"/>
    <property type="match status" value="1"/>
</dbReference>
<dbReference type="InParanoid" id="A0A1D3CTH3"/>